<organism evidence="1 2">
    <name type="scientific">Aphanothece sacrum FPU1</name>
    <dbReference type="NCBI Taxonomy" id="1920663"/>
    <lineage>
        <taxon>Bacteria</taxon>
        <taxon>Bacillati</taxon>
        <taxon>Cyanobacteriota</taxon>
        <taxon>Cyanophyceae</taxon>
        <taxon>Oscillatoriophycideae</taxon>
        <taxon>Chroococcales</taxon>
        <taxon>Aphanothecaceae</taxon>
        <taxon>Aphanothece</taxon>
    </lineage>
</organism>
<comment type="caution">
    <text evidence="1">The sequence shown here is derived from an EMBL/GenBank/DDBJ whole genome shotgun (WGS) entry which is preliminary data.</text>
</comment>
<sequence length="53" mass="5809">MGGLHYSDLKYVTIICRTFQPGNSITLLVEFNLNTLDQAGVSCGSQGEEVKFI</sequence>
<dbReference type="EMBL" id="BDQK01000013">
    <property type="protein sequence ID" value="GBF80704.1"/>
    <property type="molecule type" value="Genomic_DNA"/>
</dbReference>
<protein>
    <submittedName>
        <fullName evidence="1">Excinuclease ABC subunit A</fullName>
    </submittedName>
</protein>
<keyword evidence="2" id="KW-1185">Reference proteome</keyword>
<gene>
    <name evidence="1" type="ORF">AsFPU1_2108</name>
</gene>
<accession>A0A401IHI3</accession>
<dbReference type="Proteomes" id="UP000287247">
    <property type="component" value="Unassembled WGS sequence"/>
</dbReference>
<dbReference type="AlphaFoldDB" id="A0A401IHI3"/>
<dbReference type="RefSeq" id="WP_172957402.1">
    <property type="nucleotide sequence ID" value="NZ_BDQK01000013.1"/>
</dbReference>
<name>A0A401IHI3_APHSA</name>
<proteinExistence type="predicted"/>
<reference evidence="2" key="1">
    <citation type="submission" date="2017-05" db="EMBL/GenBank/DDBJ databases">
        <title>Physiological properties and genetic analysis related to exopolysaccharide production of fresh-water unicellular cyanobacterium Aphanothece sacrum, Suizenji Nori, that has been cultured as a food source in Japan.</title>
        <authorList>
            <person name="Kanesaki Y."/>
            <person name="Yoshikawa S."/>
            <person name="Ohki K."/>
        </authorList>
    </citation>
    <scope>NUCLEOTIDE SEQUENCE [LARGE SCALE GENOMIC DNA]</scope>
    <source>
        <strain evidence="2">FPU1</strain>
    </source>
</reference>
<evidence type="ECO:0000313" key="2">
    <source>
        <dbReference type="Proteomes" id="UP000287247"/>
    </source>
</evidence>
<evidence type="ECO:0000313" key="1">
    <source>
        <dbReference type="EMBL" id="GBF80704.1"/>
    </source>
</evidence>